<keyword evidence="3" id="KW-1185">Reference proteome</keyword>
<keyword evidence="1" id="KW-0472">Membrane</keyword>
<keyword evidence="1" id="KW-1133">Transmembrane helix</keyword>
<dbReference type="AlphaFoldDB" id="A0A544TAT3"/>
<dbReference type="EMBL" id="VDGH01000004">
    <property type="protein sequence ID" value="TQR14581.1"/>
    <property type="molecule type" value="Genomic_DNA"/>
</dbReference>
<proteinExistence type="predicted"/>
<dbReference type="OrthoDB" id="9787346at2"/>
<evidence type="ECO:0000256" key="1">
    <source>
        <dbReference type="SAM" id="Phobius"/>
    </source>
</evidence>
<feature type="transmembrane region" description="Helical" evidence="1">
    <location>
        <begin position="62"/>
        <end position="80"/>
    </location>
</feature>
<keyword evidence="1" id="KW-0812">Transmembrane</keyword>
<gene>
    <name evidence="2" type="ORF">FG382_09025</name>
</gene>
<feature type="transmembrane region" description="Helical" evidence="1">
    <location>
        <begin position="149"/>
        <end position="169"/>
    </location>
</feature>
<feature type="transmembrane region" description="Helical" evidence="1">
    <location>
        <begin position="181"/>
        <end position="200"/>
    </location>
</feature>
<feature type="transmembrane region" description="Helical" evidence="1">
    <location>
        <begin position="6"/>
        <end position="28"/>
    </location>
</feature>
<comment type="caution">
    <text evidence="2">The sequence shown here is derived from an EMBL/GenBank/DDBJ whole genome shotgun (WGS) entry which is preliminary data.</text>
</comment>
<reference evidence="2 3" key="1">
    <citation type="submission" date="2019-05" db="EMBL/GenBank/DDBJ databases">
        <title>Psychrobacillus vulpis sp. nov., a new species isolated from feces of a red fox that inhabits in The Tablas de Daimiel Natural Park, Albacete, Spain.</title>
        <authorList>
            <person name="Rodriguez M."/>
            <person name="Reina J.C."/>
            <person name="Bejar V."/>
            <person name="Llamas I."/>
        </authorList>
    </citation>
    <scope>NUCLEOTIDE SEQUENCE [LARGE SCALE GENOMIC DNA]</scope>
    <source>
        <strain evidence="2 3">NEAU-3TGS17</strain>
    </source>
</reference>
<sequence>MSAIVLGGILFISMVIGAGMAWLIATIFQHSKEGLALLCGGFLVGILALDLIPSAINAYKLPGIALGILIGFIFLLLVNTSFHSSNQHKPSVYLLTIALFIHTIPLSLTIGNLLEDSSFARSITTSTILHHIPEGFALTSVFVSQGQKIINLFLCFISLSFCFSMFIWIGNHIHLDMKAQSILLGISIGLIAITSVNEFILRNIKVMSTRSAATFILLGYLLSVVFHVVF</sequence>
<feature type="transmembrane region" description="Helical" evidence="1">
    <location>
        <begin position="212"/>
        <end position="229"/>
    </location>
</feature>
<name>A0A544TAT3_9BACI</name>
<dbReference type="RefSeq" id="WP_142538562.1">
    <property type="nucleotide sequence ID" value="NZ_BMIE01000003.1"/>
</dbReference>
<accession>A0A544TAT3</accession>
<feature type="transmembrane region" description="Helical" evidence="1">
    <location>
        <begin position="92"/>
        <end position="114"/>
    </location>
</feature>
<organism evidence="2 3">
    <name type="scientific">Psychrobacillus lasiicapitis</name>
    <dbReference type="NCBI Taxonomy" id="1636719"/>
    <lineage>
        <taxon>Bacteria</taxon>
        <taxon>Bacillati</taxon>
        <taxon>Bacillota</taxon>
        <taxon>Bacilli</taxon>
        <taxon>Bacillales</taxon>
        <taxon>Bacillaceae</taxon>
        <taxon>Psychrobacillus</taxon>
    </lineage>
</organism>
<feature type="transmembrane region" description="Helical" evidence="1">
    <location>
        <begin position="35"/>
        <end position="56"/>
    </location>
</feature>
<evidence type="ECO:0000313" key="3">
    <source>
        <dbReference type="Proteomes" id="UP000317316"/>
    </source>
</evidence>
<evidence type="ECO:0000313" key="2">
    <source>
        <dbReference type="EMBL" id="TQR14581.1"/>
    </source>
</evidence>
<protein>
    <submittedName>
        <fullName evidence="2">Zinc transporter family protein</fullName>
    </submittedName>
</protein>
<dbReference type="Proteomes" id="UP000317316">
    <property type="component" value="Unassembled WGS sequence"/>
</dbReference>